<comment type="similarity">
    <text evidence="1">Belongs to the NAD(P)-dependent epimerase/dehydratase family.</text>
</comment>
<accession>A0ABR2LYL9</accession>
<evidence type="ECO:0000313" key="4">
    <source>
        <dbReference type="EMBL" id="KAK8955279.1"/>
    </source>
</evidence>
<proteinExistence type="inferred from homology"/>
<protein>
    <submittedName>
        <fullName evidence="4">UDP-glucuronate 4-epimerase 2</fullName>
    </submittedName>
</protein>
<name>A0ABR2LYL9_9ASPA</name>
<evidence type="ECO:0000256" key="1">
    <source>
        <dbReference type="ARBA" id="ARBA00007637"/>
    </source>
</evidence>
<gene>
    <name evidence="4" type="primary">GAE2</name>
    <name evidence="4" type="ORF">KSP40_PGU022697</name>
</gene>
<evidence type="ECO:0000256" key="2">
    <source>
        <dbReference type="ARBA" id="ARBA00023027"/>
    </source>
</evidence>
<keyword evidence="5" id="KW-1185">Reference proteome</keyword>
<comment type="caution">
    <text evidence="4">The sequence shown here is derived from an EMBL/GenBank/DDBJ whole genome shotgun (WGS) entry which is preliminary data.</text>
</comment>
<keyword evidence="3" id="KW-0413">Isomerase</keyword>
<dbReference type="EMBL" id="JBBWWR010000013">
    <property type="protein sequence ID" value="KAK8955279.1"/>
    <property type="molecule type" value="Genomic_DNA"/>
</dbReference>
<keyword evidence="2" id="KW-0520">NAD</keyword>
<dbReference type="Proteomes" id="UP001412067">
    <property type="component" value="Unassembled WGS sequence"/>
</dbReference>
<evidence type="ECO:0000256" key="3">
    <source>
        <dbReference type="ARBA" id="ARBA00023235"/>
    </source>
</evidence>
<reference evidence="4 5" key="1">
    <citation type="journal article" date="2022" name="Nat. Plants">
        <title>Genomes of leafy and leafless Platanthera orchids illuminate the evolution of mycoheterotrophy.</title>
        <authorList>
            <person name="Li M.H."/>
            <person name="Liu K.W."/>
            <person name="Li Z."/>
            <person name="Lu H.C."/>
            <person name="Ye Q.L."/>
            <person name="Zhang D."/>
            <person name="Wang J.Y."/>
            <person name="Li Y.F."/>
            <person name="Zhong Z.M."/>
            <person name="Liu X."/>
            <person name="Yu X."/>
            <person name="Liu D.K."/>
            <person name="Tu X.D."/>
            <person name="Liu B."/>
            <person name="Hao Y."/>
            <person name="Liao X.Y."/>
            <person name="Jiang Y.T."/>
            <person name="Sun W.H."/>
            <person name="Chen J."/>
            <person name="Chen Y.Q."/>
            <person name="Ai Y."/>
            <person name="Zhai J.W."/>
            <person name="Wu S.S."/>
            <person name="Zhou Z."/>
            <person name="Hsiao Y.Y."/>
            <person name="Wu W.L."/>
            <person name="Chen Y.Y."/>
            <person name="Lin Y.F."/>
            <person name="Hsu J.L."/>
            <person name="Li C.Y."/>
            <person name="Wang Z.W."/>
            <person name="Zhao X."/>
            <person name="Zhong W.Y."/>
            <person name="Ma X.K."/>
            <person name="Ma L."/>
            <person name="Huang J."/>
            <person name="Chen G.Z."/>
            <person name="Huang M.Z."/>
            <person name="Huang L."/>
            <person name="Peng D.H."/>
            <person name="Luo Y.B."/>
            <person name="Zou S.Q."/>
            <person name="Chen S.P."/>
            <person name="Lan S."/>
            <person name="Tsai W.C."/>
            <person name="Van de Peer Y."/>
            <person name="Liu Z.J."/>
        </authorList>
    </citation>
    <scope>NUCLEOTIDE SEQUENCE [LARGE SCALE GENOMIC DNA]</scope>
    <source>
        <strain evidence="4">Lor288</strain>
    </source>
</reference>
<organism evidence="4 5">
    <name type="scientific">Platanthera guangdongensis</name>
    <dbReference type="NCBI Taxonomy" id="2320717"/>
    <lineage>
        <taxon>Eukaryota</taxon>
        <taxon>Viridiplantae</taxon>
        <taxon>Streptophyta</taxon>
        <taxon>Embryophyta</taxon>
        <taxon>Tracheophyta</taxon>
        <taxon>Spermatophyta</taxon>
        <taxon>Magnoliopsida</taxon>
        <taxon>Liliopsida</taxon>
        <taxon>Asparagales</taxon>
        <taxon>Orchidaceae</taxon>
        <taxon>Orchidoideae</taxon>
        <taxon>Orchideae</taxon>
        <taxon>Orchidinae</taxon>
        <taxon>Platanthera</taxon>
    </lineage>
</organism>
<sequence>MGDRNLTSPLSHSSAVTAANGAAAAAIGSLTTASTTATHSLVIEQANNLRLFSVYDRISHILNSGARYETSEQIRNYFSLAKGPLKTDLSRSVLTLFWNRRSSCPLPSSSFPISAGDELLSLLLVGGASSSRVFCVPGHDTKKHRLRRNKARAAQLRVFNLDNTSPVPVVELVSIPERHLKVKARRKFGKVPRNGDVLFTGGKQKQPWIDDLKATEDNQLRTDYYGEPGWDDNGATFELVIYANNLHRDFQLANESANAFHSSSEP</sequence>
<dbReference type="PANTHER" id="PTHR43574">
    <property type="entry name" value="EPIMERASE-RELATED"/>
    <property type="match status" value="1"/>
</dbReference>
<evidence type="ECO:0000313" key="5">
    <source>
        <dbReference type="Proteomes" id="UP001412067"/>
    </source>
</evidence>